<dbReference type="InterPro" id="IPR053826">
    <property type="entry name" value="WDR75"/>
</dbReference>
<dbReference type="InterPro" id="IPR015943">
    <property type="entry name" value="WD40/YVTN_repeat-like_dom_sf"/>
</dbReference>
<dbReference type="PROSITE" id="PS50294">
    <property type="entry name" value="WD_REPEATS_REGION"/>
    <property type="match status" value="1"/>
</dbReference>
<name>A0A9W7XMM9_9FUNG</name>
<accession>A0A9W7XMM9</accession>
<feature type="compositionally biased region" description="Low complexity" evidence="9">
    <location>
        <begin position="263"/>
        <end position="272"/>
    </location>
</feature>
<evidence type="ECO:0000256" key="8">
    <source>
        <dbReference type="PROSITE-ProRule" id="PRU00221"/>
    </source>
</evidence>
<reference evidence="11" key="1">
    <citation type="submission" date="2022-07" db="EMBL/GenBank/DDBJ databases">
        <title>Phylogenomic reconstructions and comparative analyses of Kickxellomycotina fungi.</title>
        <authorList>
            <person name="Reynolds N.K."/>
            <person name="Stajich J.E."/>
            <person name="Barry K."/>
            <person name="Grigoriev I.V."/>
            <person name="Crous P."/>
            <person name="Smith M.E."/>
        </authorList>
    </citation>
    <scope>NUCLEOTIDE SEQUENCE</scope>
    <source>
        <strain evidence="11">NBRC 105413</strain>
    </source>
</reference>
<evidence type="ECO:0000256" key="5">
    <source>
        <dbReference type="ARBA" id="ARBA00022737"/>
    </source>
</evidence>
<evidence type="ECO:0000256" key="6">
    <source>
        <dbReference type="ARBA" id="ARBA00023163"/>
    </source>
</evidence>
<dbReference type="EMBL" id="JANBOH010000088">
    <property type="protein sequence ID" value="KAJ1645805.1"/>
    <property type="molecule type" value="Genomic_DNA"/>
</dbReference>
<comment type="subcellular location">
    <subcellularLocation>
        <location evidence="1">Nucleus</location>
        <location evidence="1">Nucleolus</location>
    </subcellularLocation>
</comment>
<dbReference type="InterPro" id="IPR011047">
    <property type="entry name" value="Quinoprotein_ADH-like_sf"/>
</dbReference>
<evidence type="ECO:0000259" key="10">
    <source>
        <dbReference type="Pfam" id="PF23769"/>
    </source>
</evidence>
<dbReference type="PANTHER" id="PTHR44215:SF1">
    <property type="entry name" value="WD REPEAT-CONTAINING PROTEIN 75"/>
    <property type="match status" value="1"/>
</dbReference>
<proteinExistence type="predicted"/>
<keyword evidence="5" id="KW-0677">Repeat</keyword>
<organism evidence="11 12">
    <name type="scientific">Coemansia asiatica</name>
    <dbReference type="NCBI Taxonomy" id="1052880"/>
    <lineage>
        <taxon>Eukaryota</taxon>
        <taxon>Fungi</taxon>
        <taxon>Fungi incertae sedis</taxon>
        <taxon>Zoopagomycota</taxon>
        <taxon>Kickxellomycotina</taxon>
        <taxon>Kickxellomycetes</taxon>
        <taxon>Kickxellales</taxon>
        <taxon>Kickxellaceae</taxon>
        <taxon>Coemansia</taxon>
    </lineage>
</organism>
<evidence type="ECO:0000256" key="4">
    <source>
        <dbReference type="ARBA" id="ARBA00022574"/>
    </source>
</evidence>
<evidence type="ECO:0000256" key="3">
    <source>
        <dbReference type="ARBA" id="ARBA00022552"/>
    </source>
</evidence>
<dbReference type="SMART" id="SM00320">
    <property type="entry name" value="WD40"/>
    <property type="match status" value="7"/>
</dbReference>
<feature type="compositionally biased region" description="Basic residues" evidence="9">
    <location>
        <begin position="36"/>
        <end position="46"/>
    </location>
</feature>
<dbReference type="GO" id="GO:0006364">
    <property type="term" value="P:rRNA processing"/>
    <property type="evidence" value="ECO:0007669"/>
    <property type="project" value="UniProtKB-KW"/>
</dbReference>
<dbReference type="GO" id="GO:0032040">
    <property type="term" value="C:small-subunit processome"/>
    <property type="evidence" value="ECO:0007669"/>
    <property type="project" value="InterPro"/>
</dbReference>
<evidence type="ECO:0000256" key="1">
    <source>
        <dbReference type="ARBA" id="ARBA00004604"/>
    </source>
</evidence>
<keyword evidence="7" id="KW-0539">Nucleus</keyword>
<dbReference type="Pfam" id="PF23769">
    <property type="entry name" value="Beta-prop_WDR75_2nd"/>
    <property type="match status" value="1"/>
</dbReference>
<keyword evidence="2" id="KW-0690">Ribosome biogenesis</keyword>
<feature type="region of interest" description="Disordered" evidence="9">
    <location>
        <begin position="1"/>
        <end position="82"/>
    </location>
</feature>
<dbReference type="AlphaFoldDB" id="A0A9W7XMM9"/>
<keyword evidence="12" id="KW-1185">Reference proteome</keyword>
<dbReference type="InterPro" id="IPR057644">
    <property type="entry name" value="Beta-prop_WDR75_2nd"/>
</dbReference>
<dbReference type="InterPro" id="IPR001680">
    <property type="entry name" value="WD40_rpt"/>
</dbReference>
<sequence length="1031" mass="111644">MAAVPDKKSFKKKTKPSLAEINSIKSMINEGVDLKKKNKRSKGKKVRISDDVSNNNHPSKKEKTRPPKLDLNHAIPQMDSDDDTASYPMTPMTPMVESTIALQDTEMYREIELKLVSGGLLTNDPVVFSSDSALFYLAKDNAVAVYNVQNAEMVQNFSIERKGHGYLPTAVHAIVAGEGRRLYTFCADARVRLWDADSGSLIKTWVMEESAVYAVADPVKPGAFYCAMRRGPKAVAKENSDKIKYAVVHITLGSAETPSRAANGSSSSSNSSKGKKEKEEQGQLSYDVGVTPLFRLTGAMGLVVRPGGGWVGAYSKFRVYLAYISPVGKVVQHKWRMVERVSTLAFHPTEPILAVGDWRGRIMNWFCIDDNEPSSEDRMVLQKPMHWHAHRVNTVVFAADGHLMLSGGEEGVLVLWQLGTDTKSFLPRLGSDIMGIAVSPDQMLYALTLRDNTVRVFSALDRSLVSMLQGLKFAERGAAAAIGMQQTPEQIRLARKLESDAFTTGLIVHPTTHALVLNGDPGHLQVFNHTTDRHLASIEVVSFNRVGGPATGDSQTPHVDIVQYSSDGAWMATVDSRSSGSAYGPSATIESYLKFWRLDTVDQKYHLVTRVDSPHARGISSLAFQPAPRRAQGRGDGLLCVSTGRDGSFRVWELESREAPGSVHYIWICRNTVRFRGLQPRSAAFSADGSTLAVAFGGCVTLWDAATCTAPVCALVASAGTPNLTGVAFIGGSNFLAAWSRNRLDVWNMLTGSVWWTLAMPLQSVFVHPKAPLLAVAAYQIPESTVASIMVLEPGSPTPLVALRHKGGVESVVLVPAESSGKSGLSHPNTETGVVRPDPLQNNSLVVLTPTGLLNVYAAETDNEAFAKAMDETHSAANILGAMPMKSTAFNSIFGPSSDNMDNSGLGATEDIRAGVSEQDTSRVRQAMRLVKSAVQSAYVNAPNHVLPSVSALYDQFVRVQLLPRTEANDDAQQPEQMKDDSDQMDVDEDQNQSTDDVAADAGLGISGSSSNAITMFSSAFSKSLRSGYSK</sequence>
<evidence type="ECO:0000313" key="11">
    <source>
        <dbReference type="EMBL" id="KAJ1645805.1"/>
    </source>
</evidence>
<dbReference type="GO" id="GO:2000234">
    <property type="term" value="P:positive regulation of rRNA processing"/>
    <property type="evidence" value="ECO:0007669"/>
    <property type="project" value="TreeGrafter"/>
</dbReference>
<feature type="domain" description="WD repeat-containing protein 75 second beta-propeller" evidence="10">
    <location>
        <begin position="506"/>
        <end position="819"/>
    </location>
</feature>
<protein>
    <submittedName>
        <fullName evidence="11">NET1-associated nuclear protein 1</fullName>
    </submittedName>
</protein>
<dbReference type="PANTHER" id="PTHR44215">
    <property type="entry name" value="WD REPEAT-CONTAINING PROTEIN 75"/>
    <property type="match status" value="1"/>
</dbReference>
<comment type="caution">
    <text evidence="11">The sequence shown here is derived from an EMBL/GenBank/DDBJ whole genome shotgun (WGS) entry which is preliminary data.</text>
</comment>
<dbReference type="GO" id="GO:0045943">
    <property type="term" value="P:positive regulation of transcription by RNA polymerase I"/>
    <property type="evidence" value="ECO:0007669"/>
    <property type="project" value="InterPro"/>
</dbReference>
<keyword evidence="4 8" id="KW-0853">WD repeat</keyword>
<evidence type="ECO:0000256" key="2">
    <source>
        <dbReference type="ARBA" id="ARBA00022517"/>
    </source>
</evidence>
<gene>
    <name evidence="11" type="primary">NAN1</name>
    <name evidence="11" type="ORF">LPJ64_002647</name>
</gene>
<dbReference type="SUPFAM" id="SSF50969">
    <property type="entry name" value="YVTN repeat-like/Quinoprotein amine dehydrogenase"/>
    <property type="match status" value="1"/>
</dbReference>
<dbReference type="GO" id="GO:0003723">
    <property type="term" value="F:RNA binding"/>
    <property type="evidence" value="ECO:0007669"/>
    <property type="project" value="InterPro"/>
</dbReference>
<feature type="repeat" description="WD" evidence="8">
    <location>
        <begin position="385"/>
        <end position="426"/>
    </location>
</feature>
<feature type="compositionally biased region" description="Basic and acidic residues" evidence="9">
    <location>
        <begin position="59"/>
        <end position="71"/>
    </location>
</feature>
<dbReference type="SUPFAM" id="SSF50998">
    <property type="entry name" value="Quinoprotein alcohol dehydrogenase-like"/>
    <property type="match status" value="1"/>
</dbReference>
<dbReference type="Proteomes" id="UP001145021">
    <property type="component" value="Unassembled WGS sequence"/>
</dbReference>
<dbReference type="Pfam" id="PF23869">
    <property type="entry name" value="Beta-prop_WDR75_1st"/>
    <property type="match status" value="1"/>
</dbReference>
<evidence type="ECO:0000256" key="7">
    <source>
        <dbReference type="ARBA" id="ARBA00023242"/>
    </source>
</evidence>
<evidence type="ECO:0000313" key="12">
    <source>
        <dbReference type="Proteomes" id="UP001145021"/>
    </source>
</evidence>
<dbReference type="PROSITE" id="PS50082">
    <property type="entry name" value="WD_REPEATS_2"/>
    <property type="match status" value="1"/>
</dbReference>
<feature type="region of interest" description="Disordered" evidence="9">
    <location>
        <begin position="257"/>
        <end position="283"/>
    </location>
</feature>
<evidence type="ECO:0000256" key="9">
    <source>
        <dbReference type="SAM" id="MobiDB-lite"/>
    </source>
</evidence>
<keyword evidence="3" id="KW-0698">rRNA processing</keyword>
<dbReference type="Gene3D" id="2.130.10.10">
    <property type="entry name" value="YVTN repeat-like/Quinoprotein amine dehydrogenase"/>
    <property type="match status" value="4"/>
</dbReference>
<dbReference type="InterPro" id="IPR011044">
    <property type="entry name" value="Quino_amine_DH_bsu"/>
</dbReference>
<keyword evidence="6" id="KW-0804">Transcription</keyword>
<feature type="region of interest" description="Disordered" evidence="9">
    <location>
        <begin position="966"/>
        <end position="1011"/>
    </location>
</feature>